<sequence length="168" mass="19410">MSSQPSIEQIQEWKKMEFLKNSRAQQRYFETGQPLSLEHEKWLKEKENNDRQDFPGVGLPDPDTQTNESTESILPGQKIINADLDQSYISKAIICRMKLEDHIEKTQFSTYLKTLEGDLLIDGIIQIRWMNEGCRTTTQSDFYVAPSAMFNVMLGRDVLDAKKSERSS</sequence>
<proteinExistence type="predicted"/>
<accession>A0A8A3PME5</accession>
<dbReference type="Proteomes" id="UP000672032">
    <property type="component" value="Chromosome 6"/>
</dbReference>
<dbReference type="EMBL" id="CP063410">
    <property type="protein sequence ID" value="QSZ36104.1"/>
    <property type="molecule type" value="Genomic_DNA"/>
</dbReference>
<reference evidence="2" key="1">
    <citation type="submission" date="2020-10" db="EMBL/GenBank/DDBJ databases">
        <title>Genome Sequence of Monilinia vaccinii-corymbosi Sheds Light on Mummy Berry Disease Infection of Blueberry and Mating Type.</title>
        <authorList>
            <person name="Yow A.G."/>
            <person name="Zhang Y."/>
            <person name="Bansal K."/>
            <person name="Eacker S.M."/>
            <person name="Sullivan S."/>
            <person name="Liachko I."/>
            <person name="Cubeta M.A."/>
            <person name="Rollins J.A."/>
            <person name="Ashrafi H."/>
        </authorList>
    </citation>
    <scope>NUCLEOTIDE SEQUENCE</scope>
    <source>
        <strain evidence="2">RL-1</strain>
    </source>
</reference>
<evidence type="ECO:0000313" key="2">
    <source>
        <dbReference type="EMBL" id="QSZ36104.1"/>
    </source>
</evidence>
<organism evidence="2 3">
    <name type="scientific">Monilinia vaccinii-corymbosi</name>
    <dbReference type="NCBI Taxonomy" id="61207"/>
    <lineage>
        <taxon>Eukaryota</taxon>
        <taxon>Fungi</taxon>
        <taxon>Dikarya</taxon>
        <taxon>Ascomycota</taxon>
        <taxon>Pezizomycotina</taxon>
        <taxon>Leotiomycetes</taxon>
        <taxon>Helotiales</taxon>
        <taxon>Sclerotiniaceae</taxon>
        <taxon>Monilinia</taxon>
    </lineage>
</organism>
<feature type="compositionally biased region" description="Basic and acidic residues" evidence="1">
    <location>
        <begin position="43"/>
        <end position="53"/>
    </location>
</feature>
<evidence type="ECO:0000256" key="1">
    <source>
        <dbReference type="SAM" id="MobiDB-lite"/>
    </source>
</evidence>
<gene>
    <name evidence="2" type="ORF">DSL72_007229</name>
</gene>
<dbReference type="AlphaFoldDB" id="A0A8A3PME5"/>
<protein>
    <submittedName>
        <fullName evidence="2">Uncharacterized protein</fullName>
    </submittedName>
</protein>
<feature type="region of interest" description="Disordered" evidence="1">
    <location>
        <begin position="43"/>
        <end position="70"/>
    </location>
</feature>
<keyword evidence="3" id="KW-1185">Reference proteome</keyword>
<name>A0A8A3PME5_9HELO</name>
<dbReference type="OrthoDB" id="10265563at2759"/>
<evidence type="ECO:0000313" key="3">
    <source>
        <dbReference type="Proteomes" id="UP000672032"/>
    </source>
</evidence>